<gene>
    <name evidence="1" type="ORF">HLH17_02090</name>
</gene>
<evidence type="ECO:0008006" key="3">
    <source>
        <dbReference type="Google" id="ProtNLM"/>
    </source>
</evidence>
<reference evidence="1 2" key="1">
    <citation type="submission" date="2020-04" db="EMBL/GenBank/DDBJ databases">
        <title>Acinetobacter Taxon 24.</title>
        <authorList>
            <person name="Nemec A."/>
            <person name="Radolfova-Krizova L."/>
            <person name="Higgins P.G."/>
            <person name="Spanelova P."/>
        </authorList>
    </citation>
    <scope>NUCLEOTIDE SEQUENCE [LARGE SCALE GENOMIC DNA]</scope>
    <source>
        <strain evidence="1 2">ANC 5380</strain>
    </source>
</reference>
<accession>A0A7Y2W9Q4</accession>
<evidence type="ECO:0000313" key="2">
    <source>
        <dbReference type="Proteomes" id="UP000569202"/>
    </source>
</evidence>
<evidence type="ECO:0000313" key="1">
    <source>
        <dbReference type="EMBL" id="NNH76492.1"/>
    </source>
</evidence>
<protein>
    <recommendedName>
        <fullName evidence="3">DUF4116 domain-containing protein</fullName>
    </recommendedName>
</protein>
<organism evidence="1 2">
    <name type="scientific">Acinetobacter terrae</name>
    <dbReference type="NCBI Taxonomy" id="2731247"/>
    <lineage>
        <taxon>Bacteria</taxon>
        <taxon>Pseudomonadati</taxon>
        <taxon>Pseudomonadota</taxon>
        <taxon>Gammaproteobacteria</taxon>
        <taxon>Moraxellales</taxon>
        <taxon>Moraxellaceae</taxon>
        <taxon>Acinetobacter</taxon>
        <taxon>Acinetobacter Taxon 24</taxon>
    </lineage>
</organism>
<dbReference type="EMBL" id="JABERL010000005">
    <property type="protein sequence ID" value="NNH76492.1"/>
    <property type="molecule type" value="Genomic_DNA"/>
</dbReference>
<dbReference type="Proteomes" id="UP000569202">
    <property type="component" value="Unassembled WGS sequence"/>
</dbReference>
<proteinExistence type="predicted"/>
<dbReference type="AlphaFoldDB" id="A0A7Y2W9Q4"/>
<sequence>MTTNTNQQLYDELLQKKVIYPTSVKPLYANNTQKEYVKNRFYDPNNLSFSIYYLNSNEFLEDMKKNPLFLGYIPNGSCNENDVWDLISNNPYSILSLDEEYITEQIYTACVMHDPRLLGLLPDYLQTPDLVFHAVSKEPLILQFVRDDLRLFYICKAAVQKNWEAIKYVPKDIIDEDIIDLALKDSSAFILDLVEHSQITSEIYVKQLMAFPTDGATHLITTHLVENIDKLKELIYLIENLDSYAPQFIFKNCDPKILSHNSKHEALCGLLQVKPEWIQYLDNCIIDTDIFKIAMNKGIDLKLDAINYKKEFFEIIFYANKKAYLNVPKSRFNSIGSARIKATIIEAIDEGWINEVPNYFFTYEILEDDDLRDLLSQHREETALIKQNVLDFDKLLNANCSACEYSLLHTKIPSSIVEQFMSKHVDAYAGLEDSDKTLEFTKAFLKEYPNQISHIPSKFRNNEEVMRDLVADNFHLNRYLSTNDMLMINS</sequence>
<comment type="caution">
    <text evidence="1">The sequence shown here is derived from an EMBL/GenBank/DDBJ whole genome shotgun (WGS) entry which is preliminary data.</text>
</comment>
<name>A0A7Y2W9Q4_9GAMM</name>
<dbReference type="RefSeq" id="WP_171539695.1">
    <property type="nucleotide sequence ID" value="NZ_JABERL010000005.1"/>
</dbReference>